<evidence type="ECO:0000259" key="10">
    <source>
        <dbReference type="SMART" id="SM00470"/>
    </source>
</evidence>
<dbReference type="InterPro" id="IPR003115">
    <property type="entry name" value="ParB_N"/>
</dbReference>
<evidence type="ECO:0000256" key="2">
    <source>
        <dbReference type="ARBA" id="ARBA00012185"/>
    </source>
</evidence>
<dbReference type="GO" id="GO:0032259">
    <property type="term" value="P:methylation"/>
    <property type="evidence" value="ECO:0007669"/>
    <property type="project" value="UniProtKB-KW"/>
</dbReference>
<evidence type="ECO:0000313" key="12">
    <source>
        <dbReference type="EMBL" id="CAB4151206.1"/>
    </source>
</evidence>
<reference evidence="11" key="1">
    <citation type="submission" date="2020-04" db="EMBL/GenBank/DDBJ databases">
        <authorList>
            <person name="Chiriac C."/>
            <person name="Salcher M."/>
            <person name="Ghai R."/>
            <person name="Kavagutti S V."/>
        </authorList>
    </citation>
    <scope>NUCLEOTIDE SEQUENCE</scope>
</reference>
<dbReference type="PANTHER" id="PTHR33375">
    <property type="entry name" value="CHROMOSOME-PARTITIONING PROTEIN PARB-RELATED"/>
    <property type="match status" value="1"/>
</dbReference>
<evidence type="ECO:0000256" key="6">
    <source>
        <dbReference type="ARBA" id="ARBA00022747"/>
    </source>
</evidence>
<dbReference type="PROSITE" id="PS00093">
    <property type="entry name" value="N4_MTASE"/>
    <property type="match status" value="1"/>
</dbReference>
<keyword evidence="4" id="KW-0808">Transferase</keyword>
<dbReference type="EMBL" id="LR796324">
    <property type="protein sequence ID" value="CAB4136805.1"/>
    <property type="molecule type" value="Genomic_DNA"/>
</dbReference>
<proteinExistence type="inferred from homology"/>
<dbReference type="PANTHER" id="PTHR33375:SF1">
    <property type="entry name" value="CHROMOSOME-PARTITIONING PROTEIN PARB-RELATED"/>
    <property type="match status" value="1"/>
</dbReference>
<evidence type="ECO:0000313" key="11">
    <source>
        <dbReference type="EMBL" id="CAB4136805.1"/>
    </source>
</evidence>
<dbReference type="Pfam" id="PF01555">
    <property type="entry name" value="N6_N4_Mtase"/>
    <property type="match status" value="1"/>
</dbReference>
<feature type="region of interest" description="Disordered" evidence="9">
    <location>
        <begin position="320"/>
        <end position="347"/>
    </location>
</feature>
<gene>
    <name evidence="11" type="ORF">UFOVP305_39</name>
    <name evidence="12" type="ORF">UFOVP593_6</name>
    <name evidence="13" type="ORF">UFOVP842_16</name>
</gene>
<dbReference type="GO" id="GO:0003677">
    <property type="term" value="F:DNA binding"/>
    <property type="evidence" value="ECO:0007669"/>
    <property type="project" value="UniProtKB-KW"/>
</dbReference>
<dbReference type="InterPro" id="IPR036086">
    <property type="entry name" value="ParB/Sulfiredoxin_sf"/>
</dbReference>
<dbReference type="Pfam" id="PF02195">
    <property type="entry name" value="ParB_N"/>
    <property type="match status" value="1"/>
</dbReference>
<dbReference type="SUPFAM" id="SSF53335">
    <property type="entry name" value="S-adenosyl-L-methionine-dependent methyltransferases"/>
    <property type="match status" value="1"/>
</dbReference>
<dbReference type="InterPro" id="IPR029063">
    <property type="entry name" value="SAM-dependent_MTases_sf"/>
</dbReference>
<dbReference type="CDD" id="cd16402">
    <property type="entry name" value="ParB_N_like_MT"/>
    <property type="match status" value="1"/>
</dbReference>
<evidence type="ECO:0000256" key="5">
    <source>
        <dbReference type="ARBA" id="ARBA00022691"/>
    </source>
</evidence>
<comment type="catalytic activity">
    <reaction evidence="8">
        <text>a 2'-deoxycytidine in DNA + S-adenosyl-L-methionine = an N(4)-methyl-2'-deoxycytidine in DNA + S-adenosyl-L-homocysteine + H(+)</text>
        <dbReference type="Rhea" id="RHEA:16857"/>
        <dbReference type="Rhea" id="RHEA-COMP:11369"/>
        <dbReference type="Rhea" id="RHEA-COMP:13674"/>
        <dbReference type="ChEBI" id="CHEBI:15378"/>
        <dbReference type="ChEBI" id="CHEBI:57856"/>
        <dbReference type="ChEBI" id="CHEBI:59789"/>
        <dbReference type="ChEBI" id="CHEBI:85452"/>
        <dbReference type="ChEBI" id="CHEBI:137933"/>
        <dbReference type="EC" id="2.1.1.113"/>
    </reaction>
</comment>
<dbReference type="EMBL" id="LR796793">
    <property type="protein sequence ID" value="CAB4166225.1"/>
    <property type="molecule type" value="Genomic_DNA"/>
</dbReference>
<dbReference type="EMBL" id="LR796565">
    <property type="protein sequence ID" value="CAB4151206.1"/>
    <property type="molecule type" value="Genomic_DNA"/>
</dbReference>
<dbReference type="SUPFAM" id="SSF110849">
    <property type="entry name" value="ParB/Sulfiredoxin"/>
    <property type="match status" value="1"/>
</dbReference>
<protein>
    <recommendedName>
        <fullName evidence="2">site-specific DNA-methyltransferase (cytosine-N(4)-specific)</fullName>
        <ecNumber evidence="2">2.1.1.113</ecNumber>
    </recommendedName>
</protein>
<dbReference type="PIRSF" id="PIRSF036758">
    <property type="entry name" value="Aden_M_ParB"/>
    <property type="match status" value="1"/>
</dbReference>
<dbReference type="InterPro" id="IPR017985">
    <property type="entry name" value="MeTrfase_CN4_CS"/>
</dbReference>
<dbReference type="GO" id="GO:0009307">
    <property type="term" value="P:DNA restriction-modification system"/>
    <property type="evidence" value="ECO:0007669"/>
    <property type="project" value="UniProtKB-KW"/>
</dbReference>
<dbReference type="EC" id="2.1.1.113" evidence="2"/>
<evidence type="ECO:0000256" key="3">
    <source>
        <dbReference type="ARBA" id="ARBA00022603"/>
    </source>
</evidence>
<comment type="similarity">
    <text evidence="1">Belongs to the N(4)/N(6)-methyltransferase family. N(4) subfamily.</text>
</comment>
<feature type="domain" description="ParB-like N-terminal" evidence="10">
    <location>
        <begin position="13"/>
        <end position="98"/>
    </location>
</feature>
<evidence type="ECO:0000256" key="8">
    <source>
        <dbReference type="ARBA" id="ARBA00049120"/>
    </source>
</evidence>
<dbReference type="Gene3D" id="3.90.1530.10">
    <property type="entry name" value="Conserved hypothetical protein from pyrococcus furiosus pfu- 392566-001, ParB domain"/>
    <property type="match status" value="1"/>
</dbReference>
<accession>A0A6J5LQJ2</accession>
<sequence>MTAKNAAPDYATVNVPIADVVPYVRNPRKNTDAVAKVAASIREFGFRQPIVCDADMVVIAGHTRLQAAQSLGLKTVPVHIARGLSTAQVTAYRLADNRTGQEATWDNDLLGVELKALVGLDFDLALTGFNPDELDALLNPPGILDGADLDDVPEPPKVPITKLGDLIVLGRHRLLCGDSRDFGTVEKLMAGRKINLAFTSPPYAEQREYDASSGFRPIKPDDYVAWFRDVATNVQAMLAADGSWFVNIKPPGVGLDTHLYVMDLVIAHVREWGWHFATEFCWERIGVPKGVTQRFKNQYEPIYQFALGRWKMRPDAVRHESDSVPRAGGKGVGNTSWATKQGGNGSMFGGAKKKAGPTMSNRQGEKQTVPLHLASDDYIGPGLAYPGNRLPPFTSSHEATGHAAAFPVGLPEFFVNAYTDAGDAIYDPFMGSGSTLMAAEKTGRAGYGIELSPAYCDVIVQRFEKATGQKAVRP</sequence>
<evidence type="ECO:0000256" key="1">
    <source>
        <dbReference type="ARBA" id="ARBA00010203"/>
    </source>
</evidence>
<dbReference type="Gene3D" id="3.40.50.150">
    <property type="entry name" value="Vaccinia Virus protein VP39"/>
    <property type="match status" value="1"/>
</dbReference>
<keyword evidence="7" id="KW-0238">DNA-binding</keyword>
<keyword evidence="5" id="KW-0949">S-adenosyl-L-methionine</keyword>
<dbReference type="InterPro" id="IPR050336">
    <property type="entry name" value="Chromosome_partition/occlusion"/>
</dbReference>
<dbReference type="InterPro" id="IPR001091">
    <property type="entry name" value="RM_Methyltransferase"/>
</dbReference>
<dbReference type="GO" id="GO:0008170">
    <property type="term" value="F:N-methyltransferase activity"/>
    <property type="evidence" value="ECO:0007669"/>
    <property type="project" value="InterPro"/>
</dbReference>
<keyword evidence="6" id="KW-0680">Restriction system</keyword>
<evidence type="ECO:0000256" key="4">
    <source>
        <dbReference type="ARBA" id="ARBA00022679"/>
    </source>
</evidence>
<dbReference type="SMART" id="SM00470">
    <property type="entry name" value="ParB"/>
    <property type="match status" value="1"/>
</dbReference>
<dbReference type="GO" id="GO:0015667">
    <property type="term" value="F:site-specific DNA-methyltransferase (cytosine-N4-specific) activity"/>
    <property type="evidence" value="ECO:0007669"/>
    <property type="project" value="UniProtKB-EC"/>
</dbReference>
<evidence type="ECO:0000256" key="9">
    <source>
        <dbReference type="SAM" id="MobiDB-lite"/>
    </source>
</evidence>
<dbReference type="InterPro" id="IPR002941">
    <property type="entry name" value="DNA_methylase_N4/N6"/>
</dbReference>
<evidence type="ECO:0000256" key="7">
    <source>
        <dbReference type="ARBA" id="ARBA00023125"/>
    </source>
</evidence>
<dbReference type="GO" id="GO:0007059">
    <property type="term" value="P:chromosome segregation"/>
    <property type="evidence" value="ECO:0007669"/>
    <property type="project" value="TreeGrafter"/>
</dbReference>
<dbReference type="InterPro" id="IPR015840">
    <property type="entry name" value="DNA_MeTrfase_ParB"/>
</dbReference>
<name>A0A6J5LQJ2_9CAUD</name>
<dbReference type="PRINTS" id="PR00508">
    <property type="entry name" value="S21N4MTFRASE"/>
</dbReference>
<evidence type="ECO:0000313" key="13">
    <source>
        <dbReference type="EMBL" id="CAB4166225.1"/>
    </source>
</evidence>
<dbReference type="GO" id="GO:0045881">
    <property type="term" value="P:positive regulation of sporulation resulting in formation of a cellular spore"/>
    <property type="evidence" value="ECO:0007669"/>
    <property type="project" value="TreeGrafter"/>
</dbReference>
<keyword evidence="3 11" id="KW-0489">Methyltransferase</keyword>
<organism evidence="11">
    <name type="scientific">uncultured Caudovirales phage</name>
    <dbReference type="NCBI Taxonomy" id="2100421"/>
    <lineage>
        <taxon>Viruses</taxon>
        <taxon>Duplodnaviria</taxon>
        <taxon>Heunggongvirae</taxon>
        <taxon>Uroviricota</taxon>
        <taxon>Caudoviricetes</taxon>
        <taxon>Peduoviridae</taxon>
        <taxon>Maltschvirus</taxon>
        <taxon>Maltschvirus maltsch</taxon>
    </lineage>
</organism>